<evidence type="ECO:0000256" key="7">
    <source>
        <dbReference type="ARBA" id="ARBA00022723"/>
    </source>
</evidence>
<gene>
    <name evidence="15" type="ORF">B9Q17_14950</name>
</gene>
<dbReference type="GO" id="GO:0020037">
    <property type="term" value="F:heme binding"/>
    <property type="evidence" value="ECO:0007669"/>
    <property type="project" value="TreeGrafter"/>
</dbReference>
<dbReference type="SUPFAM" id="SSF81342">
    <property type="entry name" value="Transmembrane di-heme cytochromes"/>
    <property type="match status" value="1"/>
</dbReference>
<evidence type="ECO:0000313" key="16">
    <source>
        <dbReference type="Proteomes" id="UP000216984"/>
    </source>
</evidence>
<organism evidence="15 16">
    <name type="scientific">Marinobacter vinifirmus</name>
    <dbReference type="NCBI Taxonomy" id="355591"/>
    <lineage>
        <taxon>Bacteria</taxon>
        <taxon>Pseudomonadati</taxon>
        <taxon>Pseudomonadota</taxon>
        <taxon>Gammaproteobacteria</taxon>
        <taxon>Pseudomonadales</taxon>
        <taxon>Marinobacteraceae</taxon>
        <taxon>Marinobacter</taxon>
    </lineage>
</organism>
<evidence type="ECO:0000256" key="6">
    <source>
        <dbReference type="ARBA" id="ARBA00022692"/>
    </source>
</evidence>
<comment type="caution">
    <text evidence="15">The sequence shown here is derived from an EMBL/GenBank/DDBJ whole genome shotgun (WGS) entry which is preliminary data.</text>
</comment>
<dbReference type="AlphaFoldDB" id="A0A7Z1DXI7"/>
<keyword evidence="10" id="KW-0408">Iron</keyword>
<dbReference type="InterPro" id="IPR016174">
    <property type="entry name" value="Di-haem_cyt_TM"/>
</dbReference>
<comment type="subcellular location">
    <subcellularLocation>
        <location evidence="2">Cell membrane</location>
        <topology evidence="2">Multi-pass membrane protein</topology>
    </subcellularLocation>
</comment>
<dbReference type="Proteomes" id="UP000216984">
    <property type="component" value="Unassembled WGS sequence"/>
</dbReference>
<comment type="cofactor">
    <cofactor evidence="1">
        <name>heme b</name>
        <dbReference type="ChEBI" id="CHEBI:60344"/>
    </cofactor>
</comment>
<feature type="domain" description="Cytochrome b561 bacterial/Ni-hydrogenase" evidence="14">
    <location>
        <begin position="9"/>
        <end position="179"/>
    </location>
</feature>
<keyword evidence="16" id="KW-1185">Reference proteome</keyword>
<keyword evidence="5" id="KW-0349">Heme</keyword>
<dbReference type="InterPro" id="IPR011577">
    <property type="entry name" value="Cyt_b561_bac/Ni-Hgenase"/>
</dbReference>
<evidence type="ECO:0000256" key="4">
    <source>
        <dbReference type="ARBA" id="ARBA00022475"/>
    </source>
</evidence>
<dbReference type="RefSeq" id="WP_094623872.1">
    <property type="nucleotide sequence ID" value="NZ_NEFY01000001.1"/>
</dbReference>
<dbReference type="PANTHER" id="PTHR30529">
    <property type="entry name" value="CYTOCHROME B561"/>
    <property type="match status" value="1"/>
</dbReference>
<evidence type="ECO:0000256" key="11">
    <source>
        <dbReference type="ARBA" id="ARBA00023136"/>
    </source>
</evidence>
<dbReference type="GO" id="GO:0005886">
    <property type="term" value="C:plasma membrane"/>
    <property type="evidence" value="ECO:0007669"/>
    <property type="project" value="UniProtKB-SubCell"/>
</dbReference>
<evidence type="ECO:0000256" key="12">
    <source>
        <dbReference type="ARBA" id="ARBA00037975"/>
    </source>
</evidence>
<dbReference type="Gene3D" id="1.20.950.20">
    <property type="entry name" value="Transmembrane di-heme cytochromes, Chain C"/>
    <property type="match status" value="1"/>
</dbReference>
<feature type="transmembrane region" description="Helical" evidence="13">
    <location>
        <begin position="147"/>
        <end position="168"/>
    </location>
</feature>
<dbReference type="GO" id="GO:0022904">
    <property type="term" value="P:respiratory electron transport chain"/>
    <property type="evidence" value="ECO:0007669"/>
    <property type="project" value="InterPro"/>
</dbReference>
<keyword evidence="8" id="KW-0249">Electron transport</keyword>
<evidence type="ECO:0000256" key="1">
    <source>
        <dbReference type="ARBA" id="ARBA00001970"/>
    </source>
</evidence>
<accession>A0A7Z1DXI7</accession>
<reference evidence="15 16" key="1">
    <citation type="submission" date="2017-06" db="EMBL/GenBank/DDBJ databases">
        <title>Draft genome sequence of the halophilic bacterium Marinobacter vinifirmus FB1.</title>
        <authorList>
            <person name="Stepanov V.G."/>
            <person name="Roberts D.J."/>
            <person name="Fox G.E."/>
        </authorList>
    </citation>
    <scope>NUCLEOTIDE SEQUENCE [LARGE SCALE GENOMIC DNA]</scope>
    <source>
        <strain evidence="15 16">FB1</strain>
    </source>
</reference>
<keyword evidence="3" id="KW-0813">Transport</keyword>
<name>A0A7Z1DXI7_9GAMM</name>
<protein>
    <submittedName>
        <fullName evidence="15">Cytochrome b</fullName>
    </submittedName>
</protein>
<comment type="similarity">
    <text evidence="12">Belongs to the cytochrome b561 family.</text>
</comment>
<feature type="transmembrane region" description="Helical" evidence="13">
    <location>
        <begin position="54"/>
        <end position="72"/>
    </location>
</feature>
<evidence type="ECO:0000256" key="5">
    <source>
        <dbReference type="ARBA" id="ARBA00022617"/>
    </source>
</evidence>
<keyword evidence="6 13" id="KW-0812">Transmembrane</keyword>
<dbReference type="Pfam" id="PF01292">
    <property type="entry name" value="Ni_hydr_CYTB"/>
    <property type="match status" value="1"/>
</dbReference>
<evidence type="ECO:0000256" key="9">
    <source>
        <dbReference type="ARBA" id="ARBA00022989"/>
    </source>
</evidence>
<feature type="transmembrane region" description="Helical" evidence="13">
    <location>
        <begin position="12"/>
        <end position="34"/>
    </location>
</feature>
<dbReference type="GO" id="GO:0046872">
    <property type="term" value="F:metal ion binding"/>
    <property type="evidence" value="ECO:0007669"/>
    <property type="project" value="UniProtKB-KW"/>
</dbReference>
<evidence type="ECO:0000259" key="14">
    <source>
        <dbReference type="Pfam" id="PF01292"/>
    </source>
</evidence>
<evidence type="ECO:0000256" key="8">
    <source>
        <dbReference type="ARBA" id="ARBA00022982"/>
    </source>
</evidence>
<dbReference type="GO" id="GO:0009055">
    <property type="term" value="F:electron transfer activity"/>
    <property type="evidence" value="ECO:0007669"/>
    <property type="project" value="InterPro"/>
</dbReference>
<dbReference type="PANTHER" id="PTHR30529:SF1">
    <property type="entry name" value="CYTOCHROME B561 HOMOLOG 2"/>
    <property type="match status" value="1"/>
</dbReference>
<dbReference type="EMBL" id="NEFY01000001">
    <property type="protein sequence ID" value="OZC37836.1"/>
    <property type="molecule type" value="Genomic_DNA"/>
</dbReference>
<dbReference type="InterPro" id="IPR052168">
    <property type="entry name" value="Cytochrome_b561_oxidase"/>
</dbReference>
<keyword evidence="11 13" id="KW-0472">Membrane</keyword>
<keyword evidence="4" id="KW-1003">Cell membrane</keyword>
<sequence>MSLKNSEHNYGWLAVVLHWLVAVVVVGLFALGFWMVDLSYYDEWYRKGPGLHRSIGLILFAVVVFRLLWRFINTSPRPLANHQRWEVVSAHVAHSLLYVLMFVAMVSGYLITTADGSSISVFGLFDVPSVTGQVKGMEDTAGAVHYWSTWALVGLAGIHALGALKHHFIDRDETLRRMSGRA</sequence>
<keyword evidence="9 13" id="KW-1133">Transmembrane helix</keyword>
<evidence type="ECO:0000256" key="2">
    <source>
        <dbReference type="ARBA" id="ARBA00004651"/>
    </source>
</evidence>
<evidence type="ECO:0000256" key="13">
    <source>
        <dbReference type="SAM" id="Phobius"/>
    </source>
</evidence>
<evidence type="ECO:0000256" key="3">
    <source>
        <dbReference type="ARBA" id="ARBA00022448"/>
    </source>
</evidence>
<evidence type="ECO:0000313" key="15">
    <source>
        <dbReference type="EMBL" id="OZC37836.1"/>
    </source>
</evidence>
<evidence type="ECO:0000256" key="10">
    <source>
        <dbReference type="ARBA" id="ARBA00023004"/>
    </source>
</evidence>
<proteinExistence type="inferred from homology"/>
<feature type="transmembrane region" description="Helical" evidence="13">
    <location>
        <begin position="92"/>
        <end position="111"/>
    </location>
</feature>
<keyword evidence="7" id="KW-0479">Metal-binding</keyword>